<feature type="transmembrane region" description="Helical" evidence="5">
    <location>
        <begin position="238"/>
        <end position="257"/>
    </location>
</feature>
<feature type="transmembrane region" description="Helical" evidence="5">
    <location>
        <begin position="263"/>
        <end position="280"/>
    </location>
</feature>
<evidence type="ECO:0000256" key="3">
    <source>
        <dbReference type="ARBA" id="ARBA00022989"/>
    </source>
</evidence>
<feature type="transmembrane region" description="Helical" evidence="5">
    <location>
        <begin position="209"/>
        <end position="231"/>
    </location>
</feature>
<evidence type="ECO:0000259" key="6">
    <source>
        <dbReference type="Pfam" id="PF00892"/>
    </source>
</evidence>
<feature type="transmembrane region" description="Helical" evidence="5">
    <location>
        <begin position="145"/>
        <end position="166"/>
    </location>
</feature>
<dbReference type="Pfam" id="PF00892">
    <property type="entry name" value="EamA"/>
    <property type="match status" value="2"/>
</dbReference>
<evidence type="ECO:0000256" key="2">
    <source>
        <dbReference type="ARBA" id="ARBA00022692"/>
    </source>
</evidence>
<dbReference type="EMBL" id="UOFK01000259">
    <property type="protein sequence ID" value="VAW81395.1"/>
    <property type="molecule type" value="Genomic_DNA"/>
</dbReference>
<comment type="subcellular location">
    <subcellularLocation>
        <location evidence="1">Membrane</location>
        <topology evidence="1">Multi-pass membrane protein</topology>
    </subcellularLocation>
</comment>
<keyword evidence="3 5" id="KW-1133">Transmembrane helix</keyword>
<evidence type="ECO:0000256" key="5">
    <source>
        <dbReference type="SAM" id="Phobius"/>
    </source>
</evidence>
<feature type="transmembrane region" description="Helical" evidence="5">
    <location>
        <begin position="64"/>
        <end position="84"/>
    </location>
</feature>
<organism evidence="7">
    <name type="scientific">hydrothermal vent metagenome</name>
    <dbReference type="NCBI Taxonomy" id="652676"/>
    <lineage>
        <taxon>unclassified sequences</taxon>
        <taxon>metagenomes</taxon>
        <taxon>ecological metagenomes</taxon>
    </lineage>
</organism>
<dbReference type="InterPro" id="IPR037185">
    <property type="entry name" value="EmrE-like"/>
</dbReference>
<dbReference type="AlphaFoldDB" id="A0A3B0YKG1"/>
<reference evidence="7" key="1">
    <citation type="submission" date="2018-06" db="EMBL/GenBank/DDBJ databases">
        <authorList>
            <person name="Zhirakovskaya E."/>
        </authorList>
    </citation>
    <scope>NUCLEOTIDE SEQUENCE</scope>
</reference>
<evidence type="ECO:0000256" key="4">
    <source>
        <dbReference type="ARBA" id="ARBA00023136"/>
    </source>
</evidence>
<protein>
    <submittedName>
        <fullName evidence="7">Permease of the drug/metabolite transporter (DMT) superfamily</fullName>
    </submittedName>
</protein>
<dbReference type="InterPro" id="IPR050638">
    <property type="entry name" value="AA-Vitamin_Transporters"/>
</dbReference>
<keyword evidence="2 5" id="KW-0812">Transmembrane</keyword>
<name>A0A3B0YKG1_9ZZZZ</name>
<evidence type="ECO:0000256" key="1">
    <source>
        <dbReference type="ARBA" id="ARBA00004141"/>
    </source>
</evidence>
<sequence length="290" mass="31087">MSIPAAFMGIIIIWSTTPLAIQWSSEGGGFLFGVTARMALGLIFCLVAVRIAGVKMPWHAQARAAYLAAGVAIFGAMTLVYWAAQYIPSGWIAVLFGLVPLFTSVFSIFWLVDHQLERLELVGLSLGIVGLAVIFHDGASIDEGATMGVAAVVLAALLHAASSVWVKRLSGNVHALAVTCGGLMVAVPALVLVWFLFDGSWPQALPDRARYAIVYLALFGSVLGFFGYYFLLREVGAVRVNLVTLVTPVTALLLGHWLNGEVILSSVWLGTGFIVLGLAMHQWEMLNAKL</sequence>
<keyword evidence="4 5" id="KW-0472">Membrane</keyword>
<feature type="domain" description="EamA" evidence="6">
    <location>
        <begin position="7"/>
        <end position="135"/>
    </location>
</feature>
<feature type="transmembrane region" description="Helical" evidence="5">
    <location>
        <begin position="5"/>
        <end position="24"/>
    </location>
</feature>
<dbReference type="SUPFAM" id="SSF103481">
    <property type="entry name" value="Multidrug resistance efflux transporter EmrE"/>
    <property type="match status" value="2"/>
</dbReference>
<feature type="transmembrane region" description="Helical" evidence="5">
    <location>
        <begin position="90"/>
        <end position="112"/>
    </location>
</feature>
<dbReference type="PANTHER" id="PTHR32322">
    <property type="entry name" value="INNER MEMBRANE TRANSPORTER"/>
    <property type="match status" value="1"/>
</dbReference>
<accession>A0A3B0YKG1</accession>
<feature type="transmembrane region" description="Helical" evidence="5">
    <location>
        <begin position="173"/>
        <end position="197"/>
    </location>
</feature>
<dbReference type="PANTHER" id="PTHR32322:SF14">
    <property type="entry name" value="PROTEIN PAGO"/>
    <property type="match status" value="1"/>
</dbReference>
<dbReference type="InterPro" id="IPR000620">
    <property type="entry name" value="EamA_dom"/>
</dbReference>
<proteinExistence type="predicted"/>
<feature type="transmembrane region" description="Helical" evidence="5">
    <location>
        <begin position="30"/>
        <end position="52"/>
    </location>
</feature>
<dbReference type="GO" id="GO:0016020">
    <property type="term" value="C:membrane"/>
    <property type="evidence" value="ECO:0007669"/>
    <property type="project" value="UniProtKB-SubCell"/>
</dbReference>
<feature type="transmembrane region" description="Helical" evidence="5">
    <location>
        <begin position="119"/>
        <end position="139"/>
    </location>
</feature>
<evidence type="ECO:0000313" key="7">
    <source>
        <dbReference type="EMBL" id="VAW81395.1"/>
    </source>
</evidence>
<gene>
    <name evidence="7" type="ORF">MNBD_GAMMA13-1216</name>
</gene>
<feature type="domain" description="EamA" evidence="6">
    <location>
        <begin position="147"/>
        <end position="280"/>
    </location>
</feature>